<comment type="caution">
    <text evidence="1">The sequence shown here is derived from an EMBL/GenBank/DDBJ whole genome shotgun (WGS) entry which is preliminary data.</text>
</comment>
<accession>A0ABU5E2G9</accession>
<reference evidence="1 2" key="1">
    <citation type="journal article" date="2013" name="Antonie Van Leeuwenhoek">
        <title>Dongia rigui sp. nov., isolated from freshwater of a large wetland in Korea.</title>
        <authorList>
            <person name="Baik K.S."/>
            <person name="Hwang Y.M."/>
            <person name="Choi J.S."/>
            <person name="Kwon J."/>
            <person name="Seong C.N."/>
        </authorList>
    </citation>
    <scope>NUCLEOTIDE SEQUENCE [LARGE SCALE GENOMIC DNA]</scope>
    <source>
        <strain evidence="1 2">04SU4-P</strain>
    </source>
</reference>
<organism evidence="1 2">
    <name type="scientific">Dongia rigui</name>
    <dbReference type="NCBI Taxonomy" id="940149"/>
    <lineage>
        <taxon>Bacteria</taxon>
        <taxon>Pseudomonadati</taxon>
        <taxon>Pseudomonadota</taxon>
        <taxon>Alphaproteobacteria</taxon>
        <taxon>Rhodospirillales</taxon>
        <taxon>Dongiaceae</taxon>
        <taxon>Dongia</taxon>
    </lineage>
</organism>
<gene>
    <name evidence="1" type="ORF">SMD31_15755</name>
</gene>
<evidence type="ECO:0000313" key="2">
    <source>
        <dbReference type="Proteomes" id="UP001271769"/>
    </source>
</evidence>
<protein>
    <submittedName>
        <fullName evidence="1">Uncharacterized protein</fullName>
    </submittedName>
</protein>
<keyword evidence="2" id="KW-1185">Reference proteome</keyword>
<sequence>MAKQGCEMHEFDHVAEKEWPLKPDIRYLFYMSASRAFAGEPD</sequence>
<proteinExistence type="predicted"/>
<evidence type="ECO:0000313" key="1">
    <source>
        <dbReference type="EMBL" id="MDY0873395.1"/>
    </source>
</evidence>
<name>A0ABU5E2G9_9PROT</name>
<dbReference type="EMBL" id="JAXCLX010000003">
    <property type="protein sequence ID" value="MDY0873395.1"/>
    <property type="molecule type" value="Genomic_DNA"/>
</dbReference>
<dbReference type="RefSeq" id="WP_320501871.1">
    <property type="nucleotide sequence ID" value="NZ_JAXCLX010000003.1"/>
</dbReference>
<dbReference type="Proteomes" id="UP001271769">
    <property type="component" value="Unassembled WGS sequence"/>
</dbReference>